<protein>
    <submittedName>
        <fullName evidence="2">Uncharacterized protein</fullName>
    </submittedName>
</protein>
<dbReference type="SUPFAM" id="SSF56219">
    <property type="entry name" value="DNase I-like"/>
    <property type="match status" value="1"/>
</dbReference>
<feature type="region of interest" description="Disordered" evidence="1">
    <location>
        <begin position="114"/>
        <end position="137"/>
    </location>
</feature>
<accession>A0A6S7GD23</accession>
<dbReference type="InterPro" id="IPR036691">
    <property type="entry name" value="Endo/exonu/phosph_ase_sf"/>
</dbReference>
<organism evidence="2 3">
    <name type="scientific">Paramuricea clavata</name>
    <name type="common">Red gorgonian</name>
    <name type="synonym">Violescent sea-whip</name>
    <dbReference type="NCBI Taxonomy" id="317549"/>
    <lineage>
        <taxon>Eukaryota</taxon>
        <taxon>Metazoa</taxon>
        <taxon>Cnidaria</taxon>
        <taxon>Anthozoa</taxon>
        <taxon>Octocorallia</taxon>
        <taxon>Malacalcyonacea</taxon>
        <taxon>Plexauridae</taxon>
        <taxon>Paramuricea</taxon>
    </lineage>
</organism>
<dbReference type="AlphaFoldDB" id="A0A6S7GD23"/>
<dbReference type="Pfam" id="PF00078">
    <property type="entry name" value="RVT_1"/>
    <property type="match status" value="1"/>
</dbReference>
<dbReference type="Proteomes" id="UP001152795">
    <property type="component" value="Unassembled WGS sequence"/>
</dbReference>
<name>A0A6S7GD23_PARCT</name>
<dbReference type="GO" id="GO:0003824">
    <property type="term" value="F:catalytic activity"/>
    <property type="evidence" value="ECO:0007669"/>
    <property type="project" value="InterPro"/>
</dbReference>
<keyword evidence="3" id="KW-1185">Reference proteome</keyword>
<evidence type="ECO:0000256" key="1">
    <source>
        <dbReference type="SAM" id="MobiDB-lite"/>
    </source>
</evidence>
<dbReference type="InterPro" id="IPR005135">
    <property type="entry name" value="Endo/exonuclease/phosphatase"/>
</dbReference>
<evidence type="ECO:0000313" key="2">
    <source>
        <dbReference type="EMBL" id="CAB3991314.1"/>
    </source>
</evidence>
<dbReference type="PANTHER" id="PTHR47510:SF3">
    <property type="entry name" value="ENDO_EXONUCLEASE_PHOSPHATASE DOMAIN-CONTAINING PROTEIN"/>
    <property type="match status" value="1"/>
</dbReference>
<dbReference type="Pfam" id="PF03372">
    <property type="entry name" value="Exo_endo_phos"/>
    <property type="match status" value="1"/>
</dbReference>
<dbReference type="Gene3D" id="3.60.10.10">
    <property type="entry name" value="Endonuclease/exonuclease/phosphatase"/>
    <property type="match status" value="1"/>
</dbReference>
<dbReference type="CDD" id="cd01650">
    <property type="entry name" value="RT_nLTR_like"/>
    <property type="match status" value="1"/>
</dbReference>
<dbReference type="PROSITE" id="PS50878">
    <property type="entry name" value="RT_POL"/>
    <property type="match status" value="1"/>
</dbReference>
<dbReference type="PANTHER" id="PTHR47510">
    <property type="entry name" value="REVERSE TRANSCRIPTASE DOMAIN-CONTAINING PROTEIN"/>
    <property type="match status" value="1"/>
</dbReference>
<sequence length="1279" mass="145126">METIPNQDKQYDYNVHCPVGNSDRPLTEIIELCEDVISIDPDNSLNKILQENCSLLKTPTEDQQSVTLKSTHCNEAAESGCEINTITNLANGESLAPETYQSNEELSHSMPAKTVNSTLKTQSEKSGPSEQVRAKSSELVFGQTPKQNTANKVKGHKSIKCTKRLSKEIYYDNNISGLIDKSEINCNPGVPVRHAEWVGRLPLIESSYKSASLRKSTTLNDFQRSCKRNFRKSRSNHSPRDWQRYFEFVRKTLHPRVTRPPIRLRTTNNLENHRDYCAVPSLFVTNLRNRKTVHAYNNLIPLHASENHTSRNTCSTPLTPNDQISVPSSLNIVHLNIRSLRNIVHLTEVKELVKLNNIDVLTISESWLNSSVTNREIAIDDYKIHRLDRLHKKGGGVCAYIKKNIKATVLKDLSKVSVSNFHQLWINLQCQKNKLIIICVTYRPPDTSLNCFEDLLKPNYVQALTLNKQILVLGVLNCNMLENGQEWRALTNFSTELNLTQIIKTPTRITATSQTLIDVILVSSTALVLESGVINTSISDHLPVYVLLKLKTPKMPACYITTRSYKNYNPSLFSSDLVTKSDRLLSILSNTNVNTILETFKDVLHSTLDVHAPLKTFKIRNRSCPYVTNEIKELMKSRDLHLRRFQLTRDEGDWVVYKEYRNNVKTKIKAAAKDHTFNEVREHKHNSRSLWKIINNIIPSKEKETQVYSKDPKTVAEDFNLFFTSVGRNAAATAESLAKDNNVALSNPLSNVITYPSDQLFNFQSVTCTEVQRIIMAMPSNKSPGPDKIGMRVIKDCLPIILGPLTHMINCSLMTSTFPDLRKISEVIPLLKEGDHEIAPNNRPPSLLEVVSKVCEKVVLNQFSSYLKEFNRISSHQSGNRSLHSTETLNIFVTDTMLEAIDNKNLTALILLDLSKAFDTVSHSILLHKLSCIGPSPEAVKWFQDYLTGRSQYVRIGSTKSSARPITHGVPQGAILSPLLFCIYINDLPGSIQSCNLDSYVDDSKLYKSFCIYDLEQTTINLEADLQIAAKWCLEHQLLINPEKTKFLVVGSRPMLQNVPTEISLSFLGKTIRPILLAKDLGINLDSYLSYDDHISKLVSSCMRKLYQINRVKDSFDNETLKLVIETLVINKLLYCSTVWSNTSSNNINKLQSVQNFACRVISGVGKFDHITPALRELNWLPVEKLLLERDTVMAYKCFNGLAPDYLADKFIKRSDIHDRSTRNHDLLDIPLYKSAAGQRTFNYRGVKIWNDLEDKLKNITSITIFKKKLREILLKESY</sequence>
<dbReference type="SUPFAM" id="SSF56672">
    <property type="entry name" value="DNA/RNA polymerases"/>
    <property type="match status" value="1"/>
</dbReference>
<feature type="compositionally biased region" description="Polar residues" evidence="1">
    <location>
        <begin position="114"/>
        <end position="129"/>
    </location>
</feature>
<dbReference type="EMBL" id="CACRXK020001825">
    <property type="protein sequence ID" value="CAB3991314.1"/>
    <property type="molecule type" value="Genomic_DNA"/>
</dbReference>
<dbReference type="InterPro" id="IPR000477">
    <property type="entry name" value="RT_dom"/>
</dbReference>
<reference evidence="2" key="1">
    <citation type="submission" date="2020-04" db="EMBL/GenBank/DDBJ databases">
        <authorList>
            <person name="Alioto T."/>
            <person name="Alioto T."/>
            <person name="Gomez Garrido J."/>
        </authorList>
    </citation>
    <scope>NUCLEOTIDE SEQUENCE</scope>
    <source>
        <strain evidence="2">A484AB</strain>
    </source>
</reference>
<gene>
    <name evidence="2" type="ORF">PACLA_8A049397</name>
</gene>
<comment type="caution">
    <text evidence="2">The sequence shown here is derived from an EMBL/GenBank/DDBJ whole genome shotgun (WGS) entry which is preliminary data.</text>
</comment>
<dbReference type="InterPro" id="IPR043502">
    <property type="entry name" value="DNA/RNA_pol_sf"/>
</dbReference>
<evidence type="ECO:0000313" key="3">
    <source>
        <dbReference type="Proteomes" id="UP001152795"/>
    </source>
</evidence>
<proteinExistence type="predicted"/>